<protein>
    <submittedName>
        <fullName evidence="9">(S)-mandelate dehydrogenase</fullName>
    </submittedName>
</protein>
<dbReference type="PROSITE" id="PS00557">
    <property type="entry name" value="FMN_HYDROXY_ACID_DH_1"/>
    <property type="match status" value="1"/>
</dbReference>
<feature type="binding site" evidence="7">
    <location>
        <position position="138"/>
    </location>
    <ligand>
        <name>FMN</name>
        <dbReference type="ChEBI" id="CHEBI:58210"/>
    </ligand>
</feature>
<dbReference type="GO" id="GO:0004459">
    <property type="term" value="F:L-lactate dehydrogenase (NAD+) activity"/>
    <property type="evidence" value="ECO:0007669"/>
    <property type="project" value="TreeGrafter"/>
</dbReference>
<feature type="binding site" evidence="7">
    <location>
        <position position="262"/>
    </location>
    <ligand>
        <name>FMN</name>
        <dbReference type="ChEBI" id="CHEBI:58210"/>
    </ligand>
</feature>
<feature type="binding site" evidence="7">
    <location>
        <position position="35"/>
    </location>
    <ligand>
        <name>glyoxylate</name>
        <dbReference type="ChEBI" id="CHEBI:36655"/>
    </ligand>
</feature>
<name>A0A2V3TXF5_9HYPH</name>
<organism evidence="9 10">
    <name type="scientific">Chelatococcus asaccharovorans</name>
    <dbReference type="NCBI Taxonomy" id="28210"/>
    <lineage>
        <taxon>Bacteria</taxon>
        <taxon>Pseudomonadati</taxon>
        <taxon>Pseudomonadota</taxon>
        <taxon>Alphaproteobacteria</taxon>
        <taxon>Hyphomicrobiales</taxon>
        <taxon>Chelatococcaceae</taxon>
        <taxon>Chelatococcus</taxon>
    </lineage>
</organism>
<dbReference type="InterPro" id="IPR012133">
    <property type="entry name" value="Alpha-hydoxy_acid_DH_FMN"/>
</dbReference>
<dbReference type="PANTHER" id="PTHR10578">
    <property type="entry name" value="S -2-HYDROXY-ACID OXIDASE-RELATED"/>
    <property type="match status" value="1"/>
</dbReference>
<comment type="similarity">
    <text evidence="5">Belongs to the FMN-dependent alpha-hydroxy acid dehydrogenase family.</text>
</comment>
<feature type="binding site" evidence="7">
    <location>
        <position position="117"/>
    </location>
    <ligand>
        <name>FMN</name>
        <dbReference type="ChEBI" id="CHEBI:58210"/>
    </ligand>
</feature>
<evidence type="ECO:0000256" key="7">
    <source>
        <dbReference type="PIRSR" id="PIRSR000138-2"/>
    </source>
</evidence>
<dbReference type="AlphaFoldDB" id="A0A2V3TXF5"/>
<keyword evidence="10" id="KW-1185">Reference proteome</keyword>
<dbReference type="FunFam" id="3.20.20.70:FF:000029">
    <property type="entry name" value="L-lactate dehydrogenase"/>
    <property type="match status" value="1"/>
</dbReference>
<keyword evidence="3 7" id="KW-0288">FMN</keyword>
<dbReference type="GO" id="GO:0010181">
    <property type="term" value="F:FMN binding"/>
    <property type="evidence" value="ECO:0007669"/>
    <property type="project" value="InterPro"/>
</dbReference>
<evidence type="ECO:0000256" key="5">
    <source>
        <dbReference type="ARBA" id="ARBA00024042"/>
    </source>
</evidence>
<keyword evidence="2 7" id="KW-0285">Flavoprotein</keyword>
<dbReference type="InterPro" id="IPR013785">
    <property type="entry name" value="Aldolase_TIM"/>
</dbReference>
<dbReference type="Gene3D" id="3.20.20.70">
    <property type="entry name" value="Aldolase class I"/>
    <property type="match status" value="1"/>
</dbReference>
<dbReference type="Proteomes" id="UP000248021">
    <property type="component" value="Unassembled WGS sequence"/>
</dbReference>
<feature type="binding site" evidence="7">
    <location>
        <position position="140"/>
    </location>
    <ligand>
        <name>glyoxylate</name>
        <dbReference type="ChEBI" id="CHEBI:36655"/>
    </ligand>
</feature>
<dbReference type="PROSITE" id="PS51349">
    <property type="entry name" value="FMN_HYDROXY_ACID_DH_2"/>
    <property type="match status" value="1"/>
</dbReference>
<feature type="binding site" evidence="7">
    <location>
        <position position="286"/>
    </location>
    <ligand>
        <name>glyoxylate</name>
        <dbReference type="ChEBI" id="CHEBI:36655"/>
    </ligand>
</feature>
<evidence type="ECO:0000256" key="2">
    <source>
        <dbReference type="ARBA" id="ARBA00022630"/>
    </source>
</evidence>
<proteinExistence type="inferred from homology"/>
<feature type="binding site" evidence="7">
    <location>
        <position position="175"/>
    </location>
    <ligand>
        <name>glyoxylate</name>
        <dbReference type="ChEBI" id="CHEBI:36655"/>
    </ligand>
</feature>
<feature type="domain" description="FMN hydroxy acid dehydrogenase" evidence="8">
    <location>
        <begin position="9"/>
        <end position="391"/>
    </location>
</feature>
<feature type="binding site" evidence="7">
    <location>
        <begin position="340"/>
        <end position="341"/>
    </location>
    <ligand>
        <name>FMN</name>
        <dbReference type="ChEBI" id="CHEBI:58210"/>
    </ligand>
</feature>
<reference evidence="9 10" key="1">
    <citation type="submission" date="2018-05" db="EMBL/GenBank/DDBJ databases">
        <title>Genomic Encyclopedia of Type Strains, Phase IV (KMG-IV): sequencing the most valuable type-strain genomes for metagenomic binning, comparative biology and taxonomic classification.</title>
        <authorList>
            <person name="Goeker M."/>
        </authorList>
    </citation>
    <scope>NUCLEOTIDE SEQUENCE [LARGE SCALE GENOMIC DNA]</scope>
    <source>
        <strain evidence="9 10">DSM 6462</strain>
    </source>
</reference>
<dbReference type="GO" id="GO:0009060">
    <property type="term" value="P:aerobic respiration"/>
    <property type="evidence" value="ECO:0007669"/>
    <property type="project" value="TreeGrafter"/>
</dbReference>
<evidence type="ECO:0000256" key="6">
    <source>
        <dbReference type="PIRSR" id="PIRSR000138-1"/>
    </source>
</evidence>
<feature type="binding site" evidence="7">
    <location>
        <begin position="88"/>
        <end position="90"/>
    </location>
    <ligand>
        <name>FMN</name>
        <dbReference type="ChEBI" id="CHEBI:58210"/>
    </ligand>
</feature>
<dbReference type="GO" id="GO:0005886">
    <property type="term" value="C:plasma membrane"/>
    <property type="evidence" value="ECO:0007669"/>
    <property type="project" value="TreeGrafter"/>
</dbReference>
<evidence type="ECO:0000256" key="1">
    <source>
        <dbReference type="ARBA" id="ARBA00001917"/>
    </source>
</evidence>
<evidence type="ECO:0000256" key="3">
    <source>
        <dbReference type="ARBA" id="ARBA00022643"/>
    </source>
</evidence>
<dbReference type="InterPro" id="IPR000262">
    <property type="entry name" value="FMN-dep_DH"/>
</dbReference>
<comment type="caution">
    <text evidence="9">The sequence shown here is derived from an EMBL/GenBank/DDBJ whole genome shotgun (WGS) entry which is preliminary data.</text>
</comment>
<dbReference type="EMBL" id="QJJK01000012">
    <property type="protein sequence ID" value="PXW54070.1"/>
    <property type="molecule type" value="Genomic_DNA"/>
</dbReference>
<evidence type="ECO:0000256" key="4">
    <source>
        <dbReference type="ARBA" id="ARBA00023002"/>
    </source>
</evidence>
<evidence type="ECO:0000313" key="10">
    <source>
        <dbReference type="Proteomes" id="UP000248021"/>
    </source>
</evidence>
<dbReference type="SUPFAM" id="SSF51395">
    <property type="entry name" value="FMN-linked oxidoreductases"/>
    <property type="match status" value="1"/>
</dbReference>
<dbReference type="PANTHER" id="PTHR10578:SF107">
    <property type="entry name" value="2-HYDROXYACID OXIDASE 1"/>
    <property type="match status" value="1"/>
</dbReference>
<feature type="active site" description="Proton acceptor" evidence="6">
    <location>
        <position position="286"/>
    </location>
</feature>
<evidence type="ECO:0000259" key="8">
    <source>
        <dbReference type="PROSITE" id="PS51349"/>
    </source>
</evidence>
<keyword evidence="4" id="KW-0560">Oxidoreductase</keyword>
<dbReference type="InterPro" id="IPR037396">
    <property type="entry name" value="FMN_HAD"/>
</dbReference>
<dbReference type="Pfam" id="PF01070">
    <property type="entry name" value="FMN_dh"/>
    <property type="match status" value="1"/>
</dbReference>
<sequence length="429" mass="46929">MRRRFYMGANLERAVAISDLRARMHRRLPNFVTEYIEGGAEEELTLRENREIFSRILFRPNTLINAAGVDASTKLFGRPLRLPVVIAPTGSNGLYWHEGDQCLARAAAAFGIPFTQSTVSNARLEDVAALPGVRHWMQLYVFRARAFMEELVARADAAGSEALVVTVDAAAFGNREWDRRNYGRDMDPTLANKLDVLRRPHWMANVLARGLPTFANVADKIPPAERTYKRTASWTREQMDLAFDWSDIALLRRIWPRRLIIKGLVTADDAARAADAGADGVVLSNHGGRQLDGMVSGVATLPEVRRRVGDDFTILVDGGFRRGTDIVKALALGADAVMVGRATLYGLAAAGEAGVMRALAILEQEVLRTMALLGRLTVADLGLDCLAARSDPLDGLAVLPAERGVRSLARPSHGLAEQLAEQREGIGSI</sequence>
<feature type="binding site" evidence="7">
    <location>
        <position position="289"/>
    </location>
    <ligand>
        <name>glyoxylate</name>
        <dbReference type="ChEBI" id="CHEBI:36655"/>
    </ligand>
</feature>
<gene>
    <name evidence="9" type="ORF">C7450_11299</name>
</gene>
<accession>A0A2V3TXF5</accession>
<feature type="binding site" evidence="7">
    <location>
        <position position="166"/>
    </location>
    <ligand>
        <name>FMN</name>
        <dbReference type="ChEBI" id="CHEBI:58210"/>
    </ligand>
</feature>
<feature type="binding site" evidence="7">
    <location>
        <position position="284"/>
    </location>
    <ligand>
        <name>FMN</name>
        <dbReference type="ChEBI" id="CHEBI:58210"/>
    </ligand>
</feature>
<dbReference type="OrthoDB" id="9770452at2"/>
<dbReference type="CDD" id="cd02809">
    <property type="entry name" value="alpha_hydroxyacid_oxid_FMN"/>
    <property type="match status" value="1"/>
</dbReference>
<dbReference type="RefSeq" id="WP_110377315.1">
    <property type="nucleotide sequence ID" value="NZ_JAHBRY010000002.1"/>
</dbReference>
<feature type="binding site" evidence="7">
    <location>
        <begin position="317"/>
        <end position="321"/>
    </location>
    <ligand>
        <name>FMN</name>
        <dbReference type="ChEBI" id="CHEBI:58210"/>
    </ligand>
</feature>
<evidence type="ECO:0000313" key="9">
    <source>
        <dbReference type="EMBL" id="PXW54070.1"/>
    </source>
</evidence>
<comment type="cofactor">
    <cofactor evidence="1">
        <name>FMN</name>
        <dbReference type="ChEBI" id="CHEBI:58210"/>
    </cofactor>
</comment>
<dbReference type="InterPro" id="IPR008259">
    <property type="entry name" value="FMN_hydac_DH_AS"/>
</dbReference>
<dbReference type="PIRSF" id="PIRSF000138">
    <property type="entry name" value="Al-hdrx_acd_dh"/>
    <property type="match status" value="1"/>
</dbReference>